<dbReference type="OrthoDB" id="10050218at2759"/>
<sequence length="661" mass="72554">MASKRDLYHVASNKLNKPSRTSSAVAVGTKKRKPLAQGRLEMNEINNQPRSTSPQTSPSSLPYIGTESHSDCHLGLDLSVQEVDLKVSDTGLTDEVDPSISPIRSVPKLTEDMPLQPVSLSKCLDLSDSEESESSPPKPVLVCDASHLGVSSSGTEVDVVIGYEPSPVKVVCHTPGKHVAKSSALTSSHKHLVNDSPTQESYLNESLNCSLSSYRESPRRTTDKSGKLAFLKHLSTFSEPQSAESMDYTPSKVGGVVSTSAQSEVDSEPCSLDGKFGDTLAAQKESIKGKAADIKKMKSKESSIEGQSKLKKGKTTRVVQSRYMQAAVNKTLNLSKNVLGSSKESSGHQKPHNIKSSRSEKQNSQKMATSSQSNVDRKTSTPTFDEKSHYLDDISAIQSASTMSFCLGTTATSHQQELLPVNPPKPSNSKQQPLPKIKAALKPTKSSVSKSKQESTALALDFEYTKYIQWAFLNLKAKRALAEQDAAAKSQLNELWQLLEWQRQELAQSQAEVKHLKRTLLVEEILEKSESALNTAVSSFPLKDYTTLGAALDTTLHQLPVKDIIVPHSDLERQKLDQEMIAILSKSNQLLEEIQSVAQMESSKLDHYAENLKTIDSCYAETCSELQDFHQDLNKVQSLTTEMTSLFIQDMQDCEEKIVDI</sequence>
<organism evidence="2 3">
    <name type="scientific">Biomphalaria glabrata</name>
    <name type="common">Bloodfluke planorb</name>
    <name type="synonym">Freshwater snail</name>
    <dbReference type="NCBI Taxonomy" id="6526"/>
    <lineage>
        <taxon>Eukaryota</taxon>
        <taxon>Metazoa</taxon>
        <taxon>Spiralia</taxon>
        <taxon>Lophotrochozoa</taxon>
        <taxon>Mollusca</taxon>
        <taxon>Gastropoda</taxon>
        <taxon>Heterobranchia</taxon>
        <taxon>Euthyneura</taxon>
        <taxon>Panpulmonata</taxon>
        <taxon>Hygrophila</taxon>
        <taxon>Lymnaeoidea</taxon>
        <taxon>Planorbidae</taxon>
        <taxon>Biomphalaria</taxon>
    </lineage>
</organism>
<proteinExistence type="predicted"/>
<accession>A0A9U8ECA8</accession>
<dbReference type="GeneID" id="106066889"/>
<keyword evidence="2" id="KW-1185">Reference proteome</keyword>
<protein>
    <submittedName>
        <fullName evidence="3">Uncharacterized protein LOC106066889</fullName>
    </submittedName>
</protein>
<feature type="region of interest" description="Disordered" evidence="1">
    <location>
        <begin position="1"/>
        <end position="68"/>
    </location>
</feature>
<evidence type="ECO:0000313" key="3">
    <source>
        <dbReference type="RefSeq" id="XP_013081445.2"/>
    </source>
</evidence>
<feature type="compositionally biased region" description="Polar residues" evidence="1">
    <location>
        <begin position="364"/>
        <end position="374"/>
    </location>
</feature>
<name>A0A9U8ECA8_BIOGL</name>
<gene>
    <name evidence="3" type="primary">LOC106066889</name>
</gene>
<dbReference type="AlphaFoldDB" id="A0A9U8ECA8"/>
<evidence type="ECO:0000256" key="1">
    <source>
        <dbReference type="SAM" id="MobiDB-lite"/>
    </source>
</evidence>
<dbReference type="KEGG" id="bgt:106066889"/>
<reference evidence="3" key="1">
    <citation type="submission" date="2025-08" db="UniProtKB">
        <authorList>
            <consortium name="RefSeq"/>
        </authorList>
    </citation>
    <scope>IDENTIFICATION</scope>
</reference>
<feature type="region of interest" description="Disordered" evidence="1">
    <location>
        <begin position="339"/>
        <end position="385"/>
    </location>
</feature>
<feature type="compositionally biased region" description="Basic and acidic residues" evidence="1">
    <location>
        <begin position="289"/>
        <end position="303"/>
    </location>
</feature>
<evidence type="ECO:0000313" key="2">
    <source>
        <dbReference type="Proteomes" id="UP001165740"/>
    </source>
</evidence>
<feature type="compositionally biased region" description="Basic and acidic residues" evidence="1">
    <location>
        <begin position="375"/>
        <end position="385"/>
    </location>
</feature>
<feature type="compositionally biased region" description="Low complexity" evidence="1">
    <location>
        <begin position="48"/>
        <end position="62"/>
    </location>
</feature>
<dbReference type="Proteomes" id="UP001165740">
    <property type="component" value="Chromosome 17"/>
</dbReference>
<dbReference type="RefSeq" id="XP_013081445.2">
    <property type="nucleotide sequence ID" value="XM_013225991.2"/>
</dbReference>
<feature type="region of interest" description="Disordered" evidence="1">
    <location>
        <begin position="289"/>
        <end position="316"/>
    </location>
</feature>
<dbReference type="OMA" id="IVCHSPS"/>
<feature type="compositionally biased region" description="Polar residues" evidence="1">
    <location>
        <begin position="13"/>
        <end position="24"/>
    </location>
</feature>